<dbReference type="AlphaFoldDB" id="A0A9N9HAU4"/>
<reference evidence="1" key="1">
    <citation type="submission" date="2021-06" db="EMBL/GenBank/DDBJ databases">
        <authorList>
            <person name="Kallberg Y."/>
            <person name="Tangrot J."/>
            <person name="Rosling A."/>
        </authorList>
    </citation>
    <scope>NUCLEOTIDE SEQUENCE</scope>
    <source>
        <strain evidence="1">IA702</strain>
    </source>
</reference>
<sequence length="195" mass="21876">MPQTQQQNNENKPFSPDEVTVTNYFKSAGEKSRQYSAFMAFRCILSPNFRFKYGDASIFFGKLWAKKTPTLKTEMTRIGNIVKSKMKENCLVFKPYVRNGQSSTNNDVANINTDANRITARDVFITDPESSNEVNTHVDYNGDMYAPFDPIDPASYLIPNNMYSPAVGTYSSLSYDDGTIIGNVAGVHDLDAIYV</sequence>
<name>A0A9N9HAU4_9GLOM</name>
<dbReference type="OrthoDB" id="10517695at2759"/>
<dbReference type="Proteomes" id="UP000789572">
    <property type="component" value="Unassembled WGS sequence"/>
</dbReference>
<gene>
    <name evidence="1" type="ORF">POCULU_LOCUS10484</name>
</gene>
<dbReference type="EMBL" id="CAJVPJ010005447">
    <property type="protein sequence ID" value="CAG8661531.1"/>
    <property type="molecule type" value="Genomic_DNA"/>
</dbReference>
<protein>
    <submittedName>
        <fullName evidence="1">1946_t:CDS:1</fullName>
    </submittedName>
</protein>
<evidence type="ECO:0000313" key="2">
    <source>
        <dbReference type="Proteomes" id="UP000789572"/>
    </source>
</evidence>
<comment type="caution">
    <text evidence="1">The sequence shown here is derived from an EMBL/GenBank/DDBJ whole genome shotgun (WGS) entry which is preliminary data.</text>
</comment>
<keyword evidence="2" id="KW-1185">Reference proteome</keyword>
<accession>A0A9N9HAU4</accession>
<feature type="non-terminal residue" evidence="1">
    <location>
        <position position="1"/>
    </location>
</feature>
<organism evidence="1 2">
    <name type="scientific">Paraglomus occultum</name>
    <dbReference type="NCBI Taxonomy" id="144539"/>
    <lineage>
        <taxon>Eukaryota</taxon>
        <taxon>Fungi</taxon>
        <taxon>Fungi incertae sedis</taxon>
        <taxon>Mucoromycota</taxon>
        <taxon>Glomeromycotina</taxon>
        <taxon>Glomeromycetes</taxon>
        <taxon>Paraglomerales</taxon>
        <taxon>Paraglomeraceae</taxon>
        <taxon>Paraglomus</taxon>
    </lineage>
</organism>
<evidence type="ECO:0000313" key="1">
    <source>
        <dbReference type="EMBL" id="CAG8661531.1"/>
    </source>
</evidence>
<proteinExistence type="predicted"/>